<feature type="transmembrane region" description="Helical" evidence="1">
    <location>
        <begin position="12"/>
        <end position="34"/>
    </location>
</feature>
<feature type="transmembrane region" description="Helical" evidence="1">
    <location>
        <begin position="87"/>
        <end position="106"/>
    </location>
</feature>
<feature type="transmembrane region" description="Helical" evidence="1">
    <location>
        <begin position="118"/>
        <end position="135"/>
    </location>
</feature>
<feature type="transmembrane region" description="Helical" evidence="1">
    <location>
        <begin position="40"/>
        <end position="66"/>
    </location>
</feature>
<dbReference type="OrthoDB" id="4826010at2"/>
<name>A0A1G9Z1E3_9BACL</name>
<evidence type="ECO:0000313" key="2">
    <source>
        <dbReference type="EMBL" id="KWX79490.1"/>
    </source>
</evidence>
<evidence type="ECO:0000313" key="3">
    <source>
        <dbReference type="EMBL" id="SDN15124.1"/>
    </source>
</evidence>
<proteinExistence type="predicted"/>
<keyword evidence="4" id="KW-1185">Reference proteome</keyword>
<keyword evidence="1" id="KW-0472">Membrane</keyword>
<sequence length="168" mass="20374">MRKKHIVQKLYSLFTGELFAVIMFAVLWVLYLLMFDWAAAYLASLSSIFIFVVLEFILLQGSYYWFLKWKQVRRKDYSALPARQLRWFSWFQKCNLAFLAIALLILLDQMVSHSVERYWFLFLYLFALVEYINYYHVRLSFMSISEVKEFIHQKGFRSSKLAKELKKR</sequence>
<protein>
    <recommendedName>
        <fullName evidence="6">General stress protein</fullName>
    </recommendedName>
</protein>
<reference evidence="2 4" key="1">
    <citation type="submission" date="2015-08" db="EMBL/GenBank/DDBJ databases">
        <title>Genome of Paenibacillus jilunlii.</title>
        <authorList>
            <person name="Sant'Anna F.H."/>
            <person name="Ambrosini A."/>
            <person name="Souza R."/>
            <person name="Bach E."/>
            <person name="Fernandes G."/>
            <person name="Balsanelli E."/>
            <person name="Baura V.A."/>
            <person name="Pedrosa F.O."/>
            <person name="Souza E.M."/>
            <person name="Passaglia L."/>
        </authorList>
    </citation>
    <scope>NUCLEOTIDE SEQUENCE [LARGE SCALE GENOMIC DNA]</scope>
    <source>
        <strain evidence="2 4">DSM 23019</strain>
    </source>
</reference>
<evidence type="ECO:0000256" key="1">
    <source>
        <dbReference type="SAM" id="Phobius"/>
    </source>
</evidence>
<gene>
    <name evidence="2" type="ORF">AML91_02680</name>
    <name evidence="3" type="ORF">SAMN05216191_12917</name>
</gene>
<evidence type="ECO:0000313" key="4">
    <source>
        <dbReference type="Proteomes" id="UP000070252"/>
    </source>
</evidence>
<dbReference type="Proteomes" id="UP000182783">
    <property type="component" value="Unassembled WGS sequence"/>
</dbReference>
<dbReference type="EMBL" id="LIPY01000086">
    <property type="protein sequence ID" value="KWX79490.1"/>
    <property type="molecule type" value="Genomic_DNA"/>
</dbReference>
<dbReference type="EMBL" id="FNGM01000029">
    <property type="protein sequence ID" value="SDN15124.1"/>
    <property type="molecule type" value="Genomic_DNA"/>
</dbReference>
<keyword evidence="1" id="KW-1133">Transmembrane helix</keyword>
<keyword evidence="1" id="KW-0812">Transmembrane</keyword>
<dbReference type="AlphaFoldDB" id="A0A1G9Z1E3"/>
<organism evidence="3 5">
    <name type="scientific">Paenibacillus jilunlii</name>
    <dbReference type="NCBI Taxonomy" id="682956"/>
    <lineage>
        <taxon>Bacteria</taxon>
        <taxon>Bacillati</taxon>
        <taxon>Bacillota</taxon>
        <taxon>Bacilli</taxon>
        <taxon>Bacillales</taxon>
        <taxon>Paenibacillaceae</taxon>
        <taxon>Paenibacillus</taxon>
    </lineage>
</organism>
<evidence type="ECO:0000313" key="5">
    <source>
        <dbReference type="Proteomes" id="UP000182783"/>
    </source>
</evidence>
<evidence type="ECO:0008006" key="6">
    <source>
        <dbReference type="Google" id="ProtNLM"/>
    </source>
</evidence>
<reference evidence="3 5" key="2">
    <citation type="submission" date="2016-10" db="EMBL/GenBank/DDBJ databases">
        <authorList>
            <person name="de Groot N.N."/>
        </authorList>
    </citation>
    <scope>NUCLEOTIDE SEQUENCE [LARGE SCALE GENOMIC DNA]</scope>
    <source>
        <strain evidence="3 5">CGMCC 1.10239</strain>
    </source>
</reference>
<dbReference type="Proteomes" id="UP000070252">
    <property type="component" value="Unassembled WGS sequence"/>
</dbReference>
<accession>A0A1G9Z1E3</accession>
<dbReference type="RefSeq" id="WP_062519836.1">
    <property type="nucleotide sequence ID" value="NZ_CP048429.1"/>
</dbReference>